<dbReference type="SMART" id="SM00422">
    <property type="entry name" value="HTH_MERR"/>
    <property type="match status" value="1"/>
</dbReference>
<dbReference type="Gene3D" id="1.10.1660.10">
    <property type="match status" value="1"/>
</dbReference>
<feature type="domain" description="HTH merR-type" evidence="5">
    <location>
        <begin position="4"/>
        <end position="74"/>
    </location>
</feature>
<reference evidence="6 7" key="1">
    <citation type="submission" date="2020-08" db="EMBL/GenBank/DDBJ databases">
        <authorList>
            <person name="Liu C."/>
            <person name="Sun Q."/>
        </authorList>
    </citation>
    <scope>NUCLEOTIDE SEQUENCE [LARGE SCALE GENOMIC DNA]</scope>
    <source>
        <strain evidence="6 7">NSJ-18</strain>
    </source>
</reference>
<name>A0ABR7JQY3_9FIRM</name>
<dbReference type="InterPro" id="IPR047057">
    <property type="entry name" value="MerR_fam"/>
</dbReference>
<evidence type="ECO:0000256" key="2">
    <source>
        <dbReference type="ARBA" id="ARBA00023015"/>
    </source>
</evidence>
<evidence type="ECO:0000313" key="7">
    <source>
        <dbReference type="Proteomes" id="UP000609849"/>
    </source>
</evidence>
<keyword evidence="4" id="KW-0804">Transcription</keyword>
<dbReference type="Pfam" id="PF06445">
    <property type="entry name" value="GyrI-like"/>
    <property type="match status" value="1"/>
</dbReference>
<keyword evidence="3" id="KW-0238">DNA-binding</keyword>
<dbReference type="RefSeq" id="WP_153924999.1">
    <property type="nucleotide sequence ID" value="NZ_JACRWE010000004.1"/>
</dbReference>
<evidence type="ECO:0000256" key="1">
    <source>
        <dbReference type="ARBA" id="ARBA00022491"/>
    </source>
</evidence>
<dbReference type="InterPro" id="IPR029442">
    <property type="entry name" value="GyrI-like"/>
</dbReference>
<dbReference type="CDD" id="cd01107">
    <property type="entry name" value="HTH_BmrR"/>
    <property type="match status" value="1"/>
</dbReference>
<evidence type="ECO:0000313" key="6">
    <source>
        <dbReference type="EMBL" id="MBC5997330.1"/>
    </source>
</evidence>
<protein>
    <submittedName>
        <fullName evidence="6">MerR family transcriptional regulator</fullName>
    </submittedName>
</protein>
<keyword evidence="1" id="KW-0678">Repressor</keyword>
<dbReference type="InterPro" id="IPR000551">
    <property type="entry name" value="MerR-type_HTH_dom"/>
</dbReference>
<keyword evidence="2" id="KW-0805">Transcription regulation</keyword>
<evidence type="ECO:0000256" key="4">
    <source>
        <dbReference type="ARBA" id="ARBA00023163"/>
    </source>
</evidence>
<dbReference type="SUPFAM" id="SSF55136">
    <property type="entry name" value="Probable bacterial effector-binding domain"/>
    <property type="match status" value="1"/>
</dbReference>
<dbReference type="PANTHER" id="PTHR30204">
    <property type="entry name" value="REDOX-CYCLING DRUG-SENSING TRANSCRIPTIONAL ACTIVATOR SOXR"/>
    <property type="match status" value="1"/>
</dbReference>
<gene>
    <name evidence="6" type="ORF">H8923_11190</name>
</gene>
<dbReference type="PANTHER" id="PTHR30204:SF69">
    <property type="entry name" value="MERR-FAMILY TRANSCRIPTIONAL REGULATOR"/>
    <property type="match status" value="1"/>
</dbReference>
<dbReference type="PROSITE" id="PS50937">
    <property type="entry name" value="HTH_MERR_2"/>
    <property type="match status" value="1"/>
</dbReference>
<evidence type="ECO:0000256" key="3">
    <source>
        <dbReference type="ARBA" id="ARBA00023125"/>
    </source>
</evidence>
<organism evidence="6 7">
    <name type="scientific">Romboutsia faecis</name>
    <dbReference type="NCBI Taxonomy" id="2764597"/>
    <lineage>
        <taxon>Bacteria</taxon>
        <taxon>Bacillati</taxon>
        <taxon>Bacillota</taxon>
        <taxon>Clostridia</taxon>
        <taxon>Peptostreptococcales</taxon>
        <taxon>Peptostreptococcaceae</taxon>
        <taxon>Romboutsia</taxon>
    </lineage>
</organism>
<accession>A0ABR7JQY3</accession>
<dbReference type="SUPFAM" id="SSF46955">
    <property type="entry name" value="Putative DNA-binding domain"/>
    <property type="match status" value="1"/>
</dbReference>
<proteinExistence type="predicted"/>
<dbReference type="Pfam" id="PF13411">
    <property type="entry name" value="MerR_1"/>
    <property type="match status" value="1"/>
</dbReference>
<dbReference type="Gene3D" id="3.20.80.10">
    <property type="entry name" value="Regulatory factor, effector binding domain"/>
    <property type="match status" value="1"/>
</dbReference>
<dbReference type="InterPro" id="IPR011256">
    <property type="entry name" value="Reg_factor_effector_dom_sf"/>
</dbReference>
<dbReference type="EMBL" id="JACRWE010000004">
    <property type="protein sequence ID" value="MBC5997330.1"/>
    <property type="molecule type" value="Genomic_DNA"/>
</dbReference>
<dbReference type="InterPro" id="IPR009061">
    <property type="entry name" value="DNA-bd_dom_put_sf"/>
</dbReference>
<sequence>MSTYFTIGEVSKLFNLPIKTLRYYDEKGVLKPAYINPSTNYRYYSREQFISIDIIKYCKLIGMSLEEIKELINSDSSIEIMINNMNKQSELLKRKIKELTDVKTYLDDIKNSVEEILEYEINKVIIRRNKERKNIRFDLEYDKVEELELYLRKVILYLEERYNDVYPLLGVIAPYNNVKNRGEIKYSCVCDFTDRGIKNKESNNLNGVEIITPGGNYITIFFDDNWENINKYYYKIMDYIEENNIEVEGDFNEVWTMPRVDSNGKEKTFGYIEILIKNNDK</sequence>
<keyword evidence="7" id="KW-1185">Reference proteome</keyword>
<dbReference type="Proteomes" id="UP000609849">
    <property type="component" value="Unassembled WGS sequence"/>
</dbReference>
<evidence type="ECO:0000259" key="5">
    <source>
        <dbReference type="PROSITE" id="PS50937"/>
    </source>
</evidence>
<comment type="caution">
    <text evidence="6">The sequence shown here is derived from an EMBL/GenBank/DDBJ whole genome shotgun (WGS) entry which is preliminary data.</text>
</comment>